<feature type="transmembrane region" description="Helical" evidence="6">
    <location>
        <begin position="225"/>
        <end position="244"/>
    </location>
</feature>
<keyword evidence="9" id="KW-1185">Reference proteome</keyword>
<gene>
    <name evidence="8" type="ORF">ACFQ5M_04375</name>
</gene>
<evidence type="ECO:0000256" key="1">
    <source>
        <dbReference type="ARBA" id="ARBA00004127"/>
    </source>
</evidence>
<feature type="transmembrane region" description="Helical" evidence="6">
    <location>
        <begin position="163"/>
        <end position="182"/>
    </location>
</feature>
<evidence type="ECO:0000256" key="6">
    <source>
        <dbReference type="SAM" id="Phobius"/>
    </source>
</evidence>
<dbReference type="EMBL" id="JBHTOP010000006">
    <property type="protein sequence ID" value="MFD1671325.1"/>
    <property type="molecule type" value="Genomic_DNA"/>
</dbReference>
<evidence type="ECO:0000259" key="7">
    <source>
        <dbReference type="Pfam" id="PF00892"/>
    </source>
</evidence>
<feature type="transmembrane region" description="Helical" evidence="6">
    <location>
        <begin position="12"/>
        <end position="37"/>
    </location>
</feature>
<comment type="subcellular location">
    <subcellularLocation>
        <location evidence="1">Endomembrane system</location>
        <topology evidence="1">Multi-pass membrane protein</topology>
    </subcellularLocation>
</comment>
<keyword evidence="3 6" id="KW-0812">Transmembrane</keyword>
<organism evidence="8 9">
    <name type="scientific">Agrilactobacillus yilanensis</name>
    <dbReference type="NCBI Taxonomy" id="2485997"/>
    <lineage>
        <taxon>Bacteria</taxon>
        <taxon>Bacillati</taxon>
        <taxon>Bacillota</taxon>
        <taxon>Bacilli</taxon>
        <taxon>Lactobacillales</taxon>
        <taxon>Lactobacillaceae</taxon>
        <taxon>Agrilactobacillus</taxon>
    </lineage>
</organism>
<dbReference type="Proteomes" id="UP001597267">
    <property type="component" value="Unassembled WGS sequence"/>
</dbReference>
<feature type="domain" description="EamA" evidence="7">
    <location>
        <begin position="166"/>
        <end position="294"/>
    </location>
</feature>
<reference evidence="9" key="1">
    <citation type="journal article" date="2019" name="Int. J. Syst. Evol. Microbiol.">
        <title>The Global Catalogue of Microorganisms (GCM) 10K type strain sequencing project: providing services to taxonomists for standard genome sequencing and annotation.</title>
        <authorList>
            <consortium name="The Broad Institute Genomics Platform"/>
            <consortium name="The Broad Institute Genome Sequencing Center for Infectious Disease"/>
            <person name="Wu L."/>
            <person name="Ma J."/>
        </authorList>
    </citation>
    <scope>NUCLEOTIDE SEQUENCE [LARGE SCALE GENOMIC DNA]</scope>
    <source>
        <strain evidence="9">CCM 8896</strain>
    </source>
</reference>
<feature type="domain" description="EamA" evidence="7">
    <location>
        <begin position="13"/>
        <end position="152"/>
    </location>
</feature>
<keyword evidence="4 6" id="KW-1133">Transmembrane helix</keyword>
<feature type="transmembrane region" description="Helical" evidence="6">
    <location>
        <begin position="256"/>
        <end position="277"/>
    </location>
</feature>
<feature type="transmembrane region" description="Helical" evidence="6">
    <location>
        <begin position="283"/>
        <end position="300"/>
    </location>
</feature>
<proteinExistence type="inferred from homology"/>
<name>A0ABW4J5W2_9LACO</name>
<keyword evidence="5 6" id="KW-0472">Membrane</keyword>
<dbReference type="SUPFAM" id="SSF103481">
    <property type="entry name" value="Multidrug resistance efflux transporter EmrE"/>
    <property type="match status" value="2"/>
</dbReference>
<dbReference type="InterPro" id="IPR050638">
    <property type="entry name" value="AA-Vitamin_Transporters"/>
</dbReference>
<protein>
    <submittedName>
        <fullName evidence="8">DMT family transporter</fullName>
    </submittedName>
</protein>
<evidence type="ECO:0000256" key="4">
    <source>
        <dbReference type="ARBA" id="ARBA00022989"/>
    </source>
</evidence>
<dbReference type="InterPro" id="IPR000620">
    <property type="entry name" value="EamA_dom"/>
</dbReference>
<feature type="transmembrane region" description="Helical" evidence="6">
    <location>
        <begin position="107"/>
        <end position="127"/>
    </location>
</feature>
<sequence>MTRLEIQNDNKIKGMTLAIAGPLLWGFSGIAAQYLFANYNVSPYWLVCLRMLGAGILLLIFGLIVSGRQLFDVWREPRQVIRLIIFSLIGMLPAQLTYFMAIHYSNAATATILQFLSPVVIVIYLALRQRQMPTRVNMMSVVLALVGTSLLVTGGHFNELNIAPAGLIWGLLAAVSTAIYTLYPRPLLRQYGSVSIVGWSMLLGGAATLPLAVQHPATQMDLRGLLIVSFVIVFGTLFAYLFVLQSLRFIAPTMTSLLGAFEPMTSTLLTVLFFNVAFGLPELAGIILIIATTVIQAIFANRRVNKIRNNPRA</sequence>
<feature type="transmembrane region" description="Helical" evidence="6">
    <location>
        <begin position="43"/>
        <end position="68"/>
    </location>
</feature>
<feature type="transmembrane region" description="Helical" evidence="6">
    <location>
        <begin position="139"/>
        <end position="157"/>
    </location>
</feature>
<comment type="similarity">
    <text evidence="2">Belongs to the EamA transporter family.</text>
</comment>
<feature type="transmembrane region" description="Helical" evidence="6">
    <location>
        <begin position="80"/>
        <end position="101"/>
    </location>
</feature>
<dbReference type="Pfam" id="PF00892">
    <property type="entry name" value="EamA"/>
    <property type="match status" value="2"/>
</dbReference>
<evidence type="ECO:0000313" key="8">
    <source>
        <dbReference type="EMBL" id="MFD1671325.1"/>
    </source>
</evidence>
<evidence type="ECO:0000256" key="2">
    <source>
        <dbReference type="ARBA" id="ARBA00007362"/>
    </source>
</evidence>
<dbReference type="RefSeq" id="WP_125713426.1">
    <property type="nucleotide sequence ID" value="NZ_JBHTOP010000006.1"/>
</dbReference>
<feature type="transmembrane region" description="Helical" evidence="6">
    <location>
        <begin position="194"/>
        <end position="213"/>
    </location>
</feature>
<dbReference type="InterPro" id="IPR037185">
    <property type="entry name" value="EmrE-like"/>
</dbReference>
<evidence type="ECO:0000313" key="9">
    <source>
        <dbReference type="Proteomes" id="UP001597267"/>
    </source>
</evidence>
<dbReference type="PANTHER" id="PTHR32322:SF2">
    <property type="entry name" value="EAMA DOMAIN-CONTAINING PROTEIN"/>
    <property type="match status" value="1"/>
</dbReference>
<evidence type="ECO:0000256" key="3">
    <source>
        <dbReference type="ARBA" id="ARBA00022692"/>
    </source>
</evidence>
<accession>A0ABW4J5W2</accession>
<comment type="caution">
    <text evidence="8">The sequence shown here is derived from an EMBL/GenBank/DDBJ whole genome shotgun (WGS) entry which is preliminary data.</text>
</comment>
<evidence type="ECO:0000256" key="5">
    <source>
        <dbReference type="ARBA" id="ARBA00023136"/>
    </source>
</evidence>
<dbReference type="PANTHER" id="PTHR32322">
    <property type="entry name" value="INNER MEMBRANE TRANSPORTER"/>
    <property type="match status" value="1"/>
</dbReference>